<accession>A0ABR6GXJ6</accession>
<evidence type="ECO:0000313" key="8">
    <source>
        <dbReference type="Proteomes" id="UP000574369"/>
    </source>
</evidence>
<dbReference type="Proteomes" id="UP000574369">
    <property type="component" value="Unassembled WGS sequence"/>
</dbReference>
<dbReference type="NCBIfam" id="TIGR00636">
    <property type="entry name" value="PduO_Nterm"/>
    <property type="match status" value="1"/>
</dbReference>
<keyword evidence="3 4" id="KW-0067">ATP-binding</keyword>
<dbReference type="InterPro" id="IPR016030">
    <property type="entry name" value="CblAdoTrfase-like"/>
</dbReference>
<dbReference type="InterPro" id="IPR036451">
    <property type="entry name" value="CblAdoTrfase-like_sf"/>
</dbReference>
<dbReference type="Gene3D" id="1.20.1200.10">
    <property type="entry name" value="Cobalamin adenosyltransferase-like"/>
    <property type="match status" value="1"/>
</dbReference>
<comment type="similarity">
    <text evidence="4">Belongs to the Cob(I)alamin adenosyltransferase family.</text>
</comment>
<reference evidence="7 8" key="1">
    <citation type="submission" date="2020-08" db="EMBL/GenBank/DDBJ databases">
        <title>Genomic Encyclopedia of Type Strains, Phase III (KMG-III): the genomes of soil and plant-associated and newly described type strains.</title>
        <authorList>
            <person name="Whitman W."/>
        </authorList>
    </citation>
    <scope>NUCLEOTIDE SEQUENCE [LARGE SCALE GENOMIC DNA]</scope>
    <source>
        <strain evidence="7 8">CECT 7247</strain>
    </source>
</reference>
<evidence type="ECO:0000256" key="5">
    <source>
        <dbReference type="SAM" id="MobiDB-lite"/>
    </source>
</evidence>
<keyword evidence="8" id="KW-1185">Reference proteome</keyword>
<evidence type="ECO:0000313" key="7">
    <source>
        <dbReference type="EMBL" id="MBB3196780.1"/>
    </source>
</evidence>
<dbReference type="EMBL" id="JACHXO010000009">
    <property type="protein sequence ID" value="MBB3196780.1"/>
    <property type="molecule type" value="Genomic_DNA"/>
</dbReference>
<comment type="catalytic activity">
    <reaction evidence="4">
        <text>2 cob(II)alamin + AH2 + 2 ATP = 2 adenosylcob(III)alamin + 2 triphosphate + A + 2 H(+)</text>
        <dbReference type="Rhea" id="RHEA:53304"/>
        <dbReference type="ChEBI" id="CHEBI:13193"/>
        <dbReference type="ChEBI" id="CHEBI:15378"/>
        <dbReference type="ChEBI" id="CHEBI:16304"/>
        <dbReference type="ChEBI" id="CHEBI:17499"/>
        <dbReference type="ChEBI" id="CHEBI:18036"/>
        <dbReference type="ChEBI" id="CHEBI:18408"/>
        <dbReference type="ChEBI" id="CHEBI:30616"/>
    </reaction>
</comment>
<gene>
    <name evidence="7" type="ORF">FHS28_004205</name>
</gene>
<keyword evidence="2 4" id="KW-0547">Nucleotide-binding</keyword>
<proteinExistence type="inferred from homology"/>
<dbReference type="GO" id="GO:0008817">
    <property type="term" value="F:corrinoid adenosyltransferase activity"/>
    <property type="evidence" value="ECO:0007669"/>
    <property type="project" value="UniProtKB-EC"/>
</dbReference>
<feature type="region of interest" description="Disordered" evidence="5">
    <location>
        <begin position="200"/>
        <end position="222"/>
    </location>
</feature>
<feature type="region of interest" description="Disordered" evidence="5">
    <location>
        <begin position="1"/>
        <end position="26"/>
    </location>
</feature>
<evidence type="ECO:0000259" key="6">
    <source>
        <dbReference type="Pfam" id="PF01923"/>
    </source>
</evidence>
<dbReference type="SUPFAM" id="SSF89028">
    <property type="entry name" value="Cobalamin adenosyltransferase-like"/>
    <property type="match status" value="1"/>
</dbReference>
<comment type="caution">
    <text evidence="7">The sequence shown here is derived from an EMBL/GenBank/DDBJ whole genome shotgun (WGS) entry which is preliminary data.</text>
</comment>
<organism evidence="7 8">
    <name type="scientific">Roseateles terrae</name>
    <dbReference type="NCBI Taxonomy" id="431060"/>
    <lineage>
        <taxon>Bacteria</taxon>
        <taxon>Pseudomonadati</taxon>
        <taxon>Pseudomonadota</taxon>
        <taxon>Betaproteobacteria</taxon>
        <taxon>Burkholderiales</taxon>
        <taxon>Sphaerotilaceae</taxon>
        <taxon>Roseateles</taxon>
    </lineage>
</organism>
<evidence type="ECO:0000256" key="1">
    <source>
        <dbReference type="ARBA" id="ARBA00022679"/>
    </source>
</evidence>
<keyword evidence="1 4" id="KW-0808">Transferase</keyword>
<dbReference type="EC" id="2.5.1.-" evidence="4"/>
<sequence>MANRLSQIATRTGDDGTTGLGDGTRVPKDHLRVQAMGDVDELNSQIGVLLAEPLPEDVRELLVIVQHELFNLGGELCMPGYSLLKDGAVLHLDQALADYNATLPRLAEFILPAGTRSAALAHVCRTVARRAERAVVTLAQQETINPAPRHYLNRLSDLLFVLARVLNRANLDGKGGDDVYWKSERLAKYAAEQAAEDAAAAATPSAVSTGATKDASKDATGG</sequence>
<protein>
    <recommendedName>
        <fullName evidence="4">Cobalamin adenosyltransferase</fullName>
        <ecNumber evidence="4">2.5.1.-</ecNumber>
    </recommendedName>
</protein>
<dbReference type="InterPro" id="IPR029499">
    <property type="entry name" value="PduO-typ"/>
</dbReference>
<feature type="domain" description="Cobalamin adenosyltransferase-like" evidence="6">
    <location>
        <begin position="8"/>
        <end position="165"/>
    </location>
</feature>
<name>A0ABR6GXJ6_9BURK</name>
<evidence type="ECO:0000256" key="4">
    <source>
        <dbReference type="RuleBase" id="RU366026"/>
    </source>
</evidence>
<dbReference type="PANTHER" id="PTHR12213">
    <property type="entry name" value="CORRINOID ADENOSYLTRANSFERASE"/>
    <property type="match status" value="1"/>
</dbReference>
<dbReference type="RefSeq" id="WP_088453975.1">
    <property type="nucleotide sequence ID" value="NZ_JACHXO010000009.1"/>
</dbReference>
<evidence type="ECO:0000256" key="2">
    <source>
        <dbReference type="ARBA" id="ARBA00022741"/>
    </source>
</evidence>
<dbReference type="PANTHER" id="PTHR12213:SF0">
    <property type="entry name" value="CORRINOID ADENOSYLTRANSFERASE MMAB"/>
    <property type="match status" value="1"/>
</dbReference>
<dbReference type="Pfam" id="PF01923">
    <property type="entry name" value="Cob_adeno_trans"/>
    <property type="match status" value="1"/>
</dbReference>
<keyword evidence="4" id="KW-0169">Cobalamin biosynthesis</keyword>
<evidence type="ECO:0000256" key="3">
    <source>
        <dbReference type="ARBA" id="ARBA00022840"/>
    </source>
</evidence>